<dbReference type="PRINTS" id="PR00306">
    <property type="entry name" value="SERUMAMYLOID"/>
</dbReference>
<evidence type="ECO:0000313" key="3">
    <source>
        <dbReference type="Proteomes" id="UP000295264"/>
    </source>
</evidence>
<dbReference type="SMART" id="SM00197">
    <property type="entry name" value="SAA"/>
    <property type="match status" value="1"/>
</dbReference>
<evidence type="ECO:0000256" key="1">
    <source>
        <dbReference type="RuleBase" id="RU000539"/>
    </source>
</evidence>
<reference evidence="2 3" key="1">
    <citation type="journal article" date="2018" name="Genomics">
        <title>Molecular footprints of inshore aquatic adaptation in Indo-Pacific humpback dolphin (Sousa chinensis).</title>
        <authorList>
            <person name="Ming Y."/>
            <person name="Jian J."/>
            <person name="Yu F."/>
            <person name="Yu X."/>
            <person name="Wang J."/>
            <person name="Liu W."/>
        </authorList>
    </citation>
    <scope>NUCLEOTIDE SEQUENCE [LARGE SCALE GENOMIC DNA]</scope>
    <source>
        <strain evidence="2">MY-2018</strain>
        <tissue evidence="2">Skin</tissue>
    </source>
</reference>
<protein>
    <recommendedName>
        <fullName evidence="1">Serum amyloid A protein</fullName>
    </recommendedName>
</protein>
<dbReference type="GO" id="GO:0006953">
    <property type="term" value="P:acute-phase response"/>
    <property type="evidence" value="ECO:0007669"/>
    <property type="project" value="UniProtKB-UniRule"/>
</dbReference>
<organism evidence="2 3">
    <name type="scientific">Sousa chinensis</name>
    <name type="common">Indo-pacific humpbacked dolphin</name>
    <name type="synonym">Steno chinensis</name>
    <dbReference type="NCBI Taxonomy" id="103600"/>
    <lineage>
        <taxon>Eukaryota</taxon>
        <taxon>Metazoa</taxon>
        <taxon>Chordata</taxon>
        <taxon>Craniata</taxon>
        <taxon>Vertebrata</taxon>
        <taxon>Euteleostomi</taxon>
        <taxon>Mammalia</taxon>
        <taxon>Eutheria</taxon>
        <taxon>Laurasiatheria</taxon>
        <taxon>Artiodactyla</taxon>
        <taxon>Whippomorpha</taxon>
        <taxon>Cetacea</taxon>
        <taxon>Odontoceti</taxon>
        <taxon>Delphinidae</taxon>
        <taxon>Sousa</taxon>
    </lineage>
</organism>
<accession>A0A484GHD9</accession>
<gene>
    <name evidence="2" type="ORF">DBR06_SOUSAS1990210001</name>
</gene>
<dbReference type="InterPro" id="IPR000096">
    <property type="entry name" value="Serum_amyloid_A"/>
</dbReference>
<feature type="non-terminal residue" evidence="2">
    <location>
        <position position="1"/>
    </location>
</feature>
<dbReference type="GO" id="GO:0034364">
    <property type="term" value="C:high-density lipoprotein particle"/>
    <property type="evidence" value="ECO:0007669"/>
    <property type="project" value="UniProtKB-UniRule"/>
</dbReference>
<proteinExistence type="inferred from homology"/>
<name>A0A484GHD9_SOUCH</name>
<keyword evidence="1" id="KW-0345">HDL</keyword>
<keyword evidence="3" id="KW-1185">Reference proteome</keyword>
<sequence length="36" mass="4201">GAKDMWRAYSDMKEANFKNSDKYFHARGNYDAAQRG</sequence>
<comment type="caution">
    <text evidence="2">The sequence shown here is derived from an EMBL/GenBank/DDBJ whole genome shotgun (WGS) entry which is preliminary data.</text>
</comment>
<comment type="similarity">
    <text evidence="1">Belongs to the SAA family.</text>
</comment>
<dbReference type="EMBL" id="QWLN02007672">
    <property type="protein sequence ID" value="TEA35140.1"/>
    <property type="molecule type" value="Genomic_DNA"/>
</dbReference>
<dbReference type="Pfam" id="PF00277">
    <property type="entry name" value="SAA"/>
    <property type="match status" value="1"/>
</dbReference>
<feature type="non-terminal residue" evidence="2">
    <location>
        <position position="36"/>
    </location>
</feature>
<keyword evidence="1" id="KW-0011">Acute phase</keyword>
<dbReference type="Gene3D" id="1.10.132.110">
    <property type="entry name" value="Serum amyloid A protein"/>
    <property type="match status" value="1"/>
</dbReference>
<dbReference type="AlphaFoldDB" id="A0A484GHD9"/>
<comment type="function">
    <text evidence="1">Major acute phase reactant. Apolipoprotein of the HDL complex.</text>
</comment>
<evidence type="ECO:0000313" key="2">
    <source>
        <dbReference type="EMBL" id="TEA35140.1"/>
    </source>
</evidence>
<dbReference type="Proteomes" id="UP000295264">
    <property type="component" value="Unassembled WGS sequence"/>
</dbReference>